<comment type="similarity">
    <text evidence="5">Belongs to the apyrase family.</text>
</comment>
<dbReference type="OrthoDB" id="25028at2759"/>
<reference evidence="7 8" key="1">
    <citation type="submission" date="2015-09" db="EMBL/GenBank/DDBJ databases">
        <title>Draft genome of the parasitic nematode Teladorsagia circumcincta isolate WARC Sus (inbred).</title>
        <authorList>
            <person name="Mitreva M."/>
        </authorList>
    </citation>
    <scope>NUCLEOTIDE SEQUENCE [LARGE SCALE GENOMIC DNA]</scope>
    <source>
        <strain evidence="7 8">S</strain>
    </source>
</reference>
<evidence type="ECO:0000256" key="3">
    <source>
        <dbReference type="ARBA" id="ARBA00022801"/>
    </source>
</evidence>
<name>A0A2G9TRL2_TELCI</name>
<dbReference type="PANTHER" id="PTHR13023:SF3">
    <property type="entry name" value="SOLUBLE CALCIUM-ACTIVATED NUCLEOTIDASE 1"/>
    <property type="match status" value="1"/>
</dbReference>
<feature type="binding site" evidence="6">
    <location>
        <position position="348"/>
    </location>
    <ligand>
        <name>Ca(2+)</name>
        <dbReference type="ChEBI" id="CHEBI:29108"/>
    </ligand>
</feature>
<keyword evidence="8" id="KW-1185">Reference proteome</keyword>
<evidence type="ECO:0000256" key="5">
    <source>
        <dbReference type="ARBA" id="ARBA00025738"/>
    </source>
</evidence>
<keyword evidence="2 6" id="KW-0479">Metal-binding</keyword>
<dbReference type="GO" id="GO:0045134">
    <property type="term" value="F:UDP phosphatase activity"/>
    <property type="evidence" value="ECO:0007669"/>
    <property type="project" value="TreeGrafter"/>
</dbReference>
<dbReference type="GO" id="GO:0005509">
    <property type="term" value="F:calcium ion binding"/>
    <property type="evidence" value="ECO:0007669"/>
    <property type="project" value="InterPro"/>
</dbReference>
<dbReference type="Gene3D" id="2.120.10.100">
    <property type="entry name" value="Apyrase"/>
    <property type="match status" value="2"/>
</dbReference>
<evidence type="ECO:0000256" key="2">
    <source>
        <dbReference type="ARBA" id="ARBA00022723"/>
    </source>
</evidence>
<gene>
    <name evidence="7" type="ORF">TELCIR_17860</name>
</gene>
<evidence type="ECO:0000313" key="7">
    <source>
        <dbReference type="EMBL" id="PIO60639.1"/>
    </source>
</evidence>
<dbReference type="PANTHER" id="PTHR13023">
    <property type="entry name" value="APYRASE"/>
    <property type="match status" value="1"/>
</dbReference>
<feature type="binding site" evidence="6">
    <location>
        <position position="287"/>
    </location>
    <ligand>
        <name>Ca(2+)</name>
        <dbReference type="ChEBI" id="CHEBI:29108"/>
    </ligand>
</feature>
<proteinExistence type="inferred from homology"/>
<dbReference type="GO" id="GO:0004382">
    <property type="term" value="F:GDP phosphatase activity"/>
    <property type="evidence" value="ECO:0007669"/>
    <property type="project" value="TreeGrafter"/>
</dbReference>
<comment type="cofactor">
    <cofactor evidence="1 6">
        <name>Ca(2+)</name>
        <dbReference type="ChEBI" id="CHEBI:29108"/>
    </cofactor>
</comment>
<keyword evidence="3" id="KW-0378">Hydrolase</keyword>
<keyword evidence="4 6" id="KW-0106">Calcium</keyword>
<evidence type="ECO:0000256" key="4">
    <source>
        <dbReference type="ARBA" id="ARBA00022837"/>
    </source>
</evidence>
<protein>
    <submittedName>
        <fullName evidence="7">Apyrase</fullName>
    </submittedName>
</protein>
<organism evidence="7 8">
    <name type="scientific">Teladorsagia circumcincta</name>
    <name type="common">Brown stomach worm</name>
    <name type="synonym">Ostertagia circumcincta</name>
    <dbReference type="NCBI Taxonomy" id="45464"/>
    <lineage>
        <taxon>Eukaryota</taxon>
        <taxon>Metazoa</taxon>
        <taxon>Ecdysozoa</taxon>
        <taxon>Nematoda</taxon>
        <taxon>Chromadorea</taxon>
        <taxon>Rhabditida</taxon>
        <taxon>Rhabditina</taxon>
        <taxon>Rhabditomorpha</taxon>
        <taxon>Strongyloidea</taxon>
        <taxon>Trichostrongylidae</taxon>
        <taxon>Teladorsagia</taxon>
    </lineage>
</organism>
<feature type="binding site" evidence="6">
    <location>
        <position position="156"/>
    </location>
    <ligand>
        <name>Ca(2+)</name>
        <dbReference type="ChEBI" id="CHEBI:29108"/>
    </ligand>
</feature>
<feature type="binding site" evidence="6">
    <location>
        <position position="401"/>
    </location>
    <ligand>
        <name>Ca(2+)</name>
        <dbReference type="ChEBI" id="CHEBI:29108"/>
    </ligand>
</feature>
<dbReference type="InterPro" id="IPR036258">
    <property type="entry name" value="Apyrase_sf"/>
</dbReference>
<dbReference type="Pfam" id="PF06079">
    <property type="entry name" value="Apyrase"/>
    <property type="match status" value="1"/>
</dbReference>
<feature type="binding site" evidence="6">
    <location>
        <position position="109"/>
    </location>
    <ligand>
        <name>Ca(2+)</name>
        <dbReference type="ChEBI" id="CHEBI:29108"/>
    </ligand>
</feature>
<dbReference type="EMBL" id="KZ355064">
    <property type="protein sequence ID" value="PIO60639.1"/>
    <property type="molecule type" value="Genomic_DNA"/>
</dbReference>
<feature type="non-terminal residue" evidence="7">
    <location>
        <position position="1"/>
    </location>
</feature>
<accession>A0A2G9TRL2</accession>
<evidence type="ECO:0000256" key="6">
    <source>
        <dbReference type="PIRSR" id="PIRSR609283-1"/>
    </source>
</evidence>
<dbReference type="Proteomes" id="UP000230423">
    <property type="component" value="Unassembled WGS sequence"/>
</dbReference>
<feature type="binding site" evidence="6">
    <location>
        <position position="110"/>
    </location>
    <ligand>
        <name>Ca(2+)</name>
        <dbReference type="ChEBI" id="CHEBI:29108"/>
    </ligand>
</feature>
<evidence type="ECO:0000256" key="1">
    <source>
        <dbReference type="ARBA" id="ARBA00001913"/>
    </source>
</evidence>
<evidence type="ECO:0000313" key="8">
    <source>
        <dbReference type="Proteomes" id="UP000230423"/>
    </source>
</evidence>
<dbReference type="AlphaFoldDB" id="A0A2G9TRL2"/>
<dbReference type="InterPro" id="IPR009283">
    <property type="entry name" value="Apyrase"/>
</dbReference>
<dbReference type="SUPFAM" id="SSF101887">
    <property type="entry name" value="Apyrase"/>
    <property type="match status" value="2"/>
</dbReference>
<sequence>LRFNYKDNLATFQVLLIDALPPGYPDGKEHESRPTIRSLPDGSTEYKLLIVTDMDKDSKAGEWTWRAVTREGRLTLSPDMAHVSIAWDENSERNLTSSMNIKGRAMELSDLSVFHNRILTPDDRTGLISEIKNNKMIPWVFLNSGPGNTTSPFKCEWMTIKDDVLYVGGHGNEFRNKQGEIVHRNNLWIKTVTPEGEMIPWVFLNSGPGNTTSPFKCEWMTIKDDVLYVGGHGNEFRNKQGEIVHRNNLWIKTVTPEGEVTNVDWTDVFNNLRNAVGISEPGYLTHEAVQWSEKQGHWYFLPRKESKTVYVEEDDEKKGTDLLIIGNPDLDQFETKRIGVLRPERGYSAFDFIPGTDDKIIVALKSKEVTDEPTETYVTVFTIDGEILLDDQKLDGNYKFEGLYFI</sequence>
<dbReference type="GO" id="GO:0030166">
    <property type="term" value="P:proteoglycan biosynthetic process"/>
    <property type="evidence" value="ECO:0007669"/>
    <property type="project" value="TreeGrafter"/>
</dbReference>